<dbReference type="RefSeq" id="WP_073022142.1">
    <property type="nucleotide sequence ID" value="NZ_FQWF01000025.1"/>
</dbReference>
<evidence type="ECO:0000313" key="2">
    <source>
        <dbReference type="EMBL" id="SHH21049.1"/>
    </source>
</evidence>
<evidence type="ECO:0000256" key="1">
    <source>
        <dbReference type="SAM" id="SignalP"/>
    </source>
</evidence>
<dbReference type="EMBL" id="FQWF01000025">
    <property type="protein sequence ID" value="SHH21049.1"/>
    <property type="molecule type" value="Genomic_DNA"/>
</dbReference>
<protein>
    <submittedName>
        <fullName evidence="2">Uncharacterized protein</fullName>
    </submittedName>
</protein>
<sequence>MKNYFFYTAIILFCLTNFSNVLFAQSTNEKYKALNDYLGTIIKDTTQILYVAKEKINSNETLNIFGLNEILIVDSQGNWKSDTRLYKKKDFEKMKKEYKNRCLPGNRIWCNEDFWSKDNFINKKVVLESMNTNKGIELIIEKYNKFDIKVYGFSEPIYYQNKKHIVFTMHTSHMAGATTLIIIMQKVKGKWIVTHIGSNPNIIN</sequence>
<dbReference type="OrthoDB" id="1363777at2"/>
<evidence type="ECO:0000313" key="3">
    <source>
        <dbReference type="Proteomes" id="UP000184020"/>
    </source>
</evidence>
<reference evidence="3" key="1">
    <citation type="submission" date="2016-11" db="EMBL/GenBank/DDBJ databases">
        <authorList>
            <person name="Varghese N."/>
            <person name="Submissions S."/>
        </authorList>
    </citation>
    <scope>NUCLEOTIDE SEQUENCE [LARGE SCALE GENOMIC DNA]</scope>
    <source>
        <strain evidence="3">DSM 17659</strain>
    </source>
</reference>
<feature type="chain" id="PRO_5012138339" evidence="1">
    <location>
        <begin position="25"/>
        <end position="204"/>
    </location>
</feature>
<keyword evidence="3" id="KW-1185">Reference proteome</keyword>
<proteinExistence type="predicted"/>
<organism evidence="2 3">
    <name type="scientific">Flavobacterium micromati</name>
    <dbReference type="NCBI Taxonomy" id="229205"/>
    <lineage>
        <taxon>Bacteria</taxon>
        <taxon>Pseudomonadati</taxon>
        <taxon>Bacteroidota</taxon>
        <taxon>Flavobacteriia</taxon>
        <taxon>Flavobacteriales</taxon>
        <taxon>Flavobacteriaceae</taxon>
        <taxon>Flavobacterium</taxon>
    </lineage>
</organism>
<keyword evidence="1" id="KW-0732">Signal</keyword>
<name>A0A1M5R4Y1_9FLAO</name>
<accession>A0A1M5R4Y1</accession>
<gene>
    <name evidence="2" type="ORF">SAMN05444372_1251</name>
</gene>
<dbReference type="Proteomes" id="UP000184020">
    <property type="component" value="Unassembled WGS sequence"/>
</dbReference>
<feature type="signal peptide" evidence="1">
    <location>
        <begin position="1"/>
        <end position="24"/>
    </location>
</feature>
<dbReference type="AlphaFoldDB" id="A0A1M5R4Y1"/>
<dbReference type="STRING" id="229205.SAMN05444372_1251"/>